<feature type="transmembrane region" description="Helical" evidence="1">
    <location>
        <begin position="46"/>
        <end position="67"/>
    </location>
</feature>
<reference evidence="2" key="1">
    <citation type="journal article" date="2021" name="PeerJ">
        <title>Extensive microbial diversity within the chicken gut microbiome revealed by metagenomics and culture.</title>
        <authorList>
            <person name="Gilroy R."/>
            <person name="Ravi A."/>
            <person name="Getino M."/>
            <person name="Pursley I."/>
            <person name="Horton D.L."/>
            <person name="Alikhan N.F."/>
            <person name="Baker D."/>
            <person name="Gharbi K."/>
            <person name="Hall N."/>
            <person name="Watson M."/>
            <person name="Adriaenssens E.M."/>
            <person name="Foster-Nyarko E."/>
            <person name="Jarju S."/>
            <person name="Secka A."/>
            <person name="Antonio M."/>
            <person name="Oren A."/>
            <person name="Chaudhuri R.R."/>
            <person name="La Ragione R."/>
            <person name="Hildebrand F."/>
            <person name="Pallen M.J."/>
        </authorList>
    </citation>
    <scope>NUCLEOTIDE SEQUENCE</scope>
    <source>
        <strain evidence="2">CHK188-5543</strain>
    </source>
</reference>
<feature type="transmembrane region" description="Helical" evidence="1">
    <location>
        <begin position="12"/>
        <end position="34"/>
    </location>
</feature>
<protein>
    <submittedName>
        <fullName evidence="2">Polysaccharide biosynthesis protein</fullName>
    </submittedName>
</protein>
<dbReference type="EMBL" id="DXES01000175">
    <property type="protein sequence ID" value="HIX66213.1"/>
    <property type="molecule type" value="Genomic_DNA"/>
</dbReference>
<keyword evidence="1" id="KW-0812">Transmembrane</keyword>
<gene>
    <name evidence="2" type="ORF">H9736_08200</name>
</gene>
<evidence type="ECO:0000313" key="3">
    <source>
        <dbReference type="Proteomes" id="UP000886800"/>
    </source>
</evidence>
<organism evidence="2 3">
    <name type="scientific">Candidatus Anaerotruncus excrementipullorum</name>
    <dbReference type="NCBI Taxonomy" id="2838465"/>
    <lineage>
        <taxon>Bacteria</taxon>
        <taxon>Bacillati</taxon>
        <taxon>Bacillota</taxon>
        <taxon>Clostridia</taxon>
        <taxon>Eubacteriales</taxon>
        <taxon>Oscillospiraceae</taxon>
        <taxon>Anaerotruncus</taxon>
    </lineage>
</organism>
<name>A0A9D1WSA3_9FIRM</name>
<keyword evidence="1" id="KW-0472">Membrane</keyword>
<proteinExistence type="predicted"/>
<dbReference type="AlphaFoldDB" id="A0A9D1WSA3"/>
<evidence type="ECO:0000256" key="1">
    <source>
        <dbReference type="SAM" id="Phobius"/>
    </source>
</evidence>
<sequence length="70" mass="7710">MDKYKRLLSNTLIFAIGTFSSKVLVFLLVPFYTNLLTKGEMGTADLIVQTANLIIPIVSIGMSNAIIRYG</sequence>
<comment type="caution">
    <text evidence="2">The sequence shown here is derived from an EMBL/GenBank/DDBJ whole genome shotgun (WGS) entry which is preliminary data.</text>
</comment>
<evidence type="ECO:0000313" key="2">
    <source>
        <dbReference type="EMBL" id="HIX66213.1"/>
    </source>
</evidence>
<reference evidence="2" key="2">
    <citation type="submission" date="2021-04" db="EMBL/GenBank/DDBJ databases">
        <authorList>
            <person name="Gilroy R."/>
        </authorList>
    </citation>
    <scope>NUCLEOTIDE SEQUENCE</scope>
    <source>
        <strain evidence="2">CHK188-5543</strain>
    </source>
</reference>
<accession>A0A9D1WSA3</accession>
<feature type="non-terminal residue" evidence="2">
    <location>
        <position position="70"/>
    </location>
</feature>
<keyword evidence="1" id="KW-1133">Transmembrane helix</keyword>
<dbReference type="Proteomes" id="UP000886800">
    <property type="component" value="Unassembled WGS sequence"/>
</dbReference>